<dbReference type="FunCoup" id="E3NKM1">
    <property type="interactions" value="406"/>
</dbReference>
<gene>
    <name evidence="13" type="ORF">CRE_31554</name>
</gene>
<evidence type="ECO:0000256" key="2">
    <source>
        <dbReference type="ARBA" id="ARBA00004496"/>
    </source>
</evidence>
<keyword evidence="4" id="KW-0963">Cytoplasm</keyword>
<dbReference type="FunFam" id="3.90.79.10:FF:000117">
    <property type="entry name" value="Protein CBG19301"/>
    <property type="match status" value="1"/>
</dbReference>
<dbReference type="OMA" id="GLLCMEN"/>
<evidence type="ECO:0000256" key="8">
    <source>
        <dbReference type="ARBA" id="ARBA00054674"/>
    </source>
</evidence>
<keyword evidence="14" id="KW-1185">Reference proteome</keyword>
<dbReference type="PROSITE" id="PS51462">
    <property type="entry name" value="NUDIX"/>
    <property type="match status" value="1"/>
</dbReference>
<evidence type="ECO:0000256" key="9">
    <source>
        <dbReference type="ARBA" id="ARBA00066480"/>
    </source>
</evidence>
<keyword evidence="5" id="KW-0378">Hydrolase</keyword>
<comment type="subcellular location">
    <subcellularLocation>
        <location evidence="2">Cytoplasm</location>
    </subcellularLocation>
</comment>
<dbReference type="InterPro" id="IPR015797">
    <property type="entry name" value="NUDIX_hydrolase-like_dom_sf"/>
</dbReference>
<evidence type="ECO:0000256" key="1">
    <source>
        <dbReference type="ARBA" id="ARBA00001946"/>
    </source>
</evidence>
<dbReference type="OrthoDB" id="10249920at2759"/>
<dbReference type="PANTHER" id="PTHR11839">
    <property type="entry name" value="UDP/ADP-SUGAR PYROPHOSPHATASE"/>
    <property type="match status" value="1"/>
</dbReference>
<comment type="catalytic activity">
    <reaction evidence="7">
        <text>UDP-sugar + H2O = UMP + alpha-D-aldose 1-phosphate.</text>
        <dbReference type="EC" id="3.6.1.45"/>
    </reaction>
</comment>
<proteinExistence type="predicted"/>
<dbReference type="PANTHER" id="PTHR11839:SF15">
    <property type="entry name" value="URIDINE DIPHOSPHATE GLUCOSE PYROPHOSPHATASE NUDT14"/>
    <property type="match status" value="1"/>
</dbReference>
<evidence type="ECO:0000313" key="13">
    <source>
        <dbReference type="EMBL" id="EFP02498.1"/>
    </source>
</evidence>
<evidence type="ECO:0000256" key="10">
    <source>
        <dbReference type="ARBA" id="ARBA00071467"/>
    </source>
</evidence>
<comment type="subunit">
    <text evidence="3">Homodimer.</text>
</comment>
<dbReference type="CDD" id="cd18887">
    <property type="entry name" value="NUDIX_UGPPase_Nudt14"/>
    <property type="match status" value="1"/>
</dbReference>
<comment type="function">
    <text evidence="8">Hydrolyzes UDP-glucose to glucose 1-phosphate and UMP and ADP-ribose to ribose 5-phosphate and AMP. The physiological substrate is probably UDP-glucose. Poor activity on other substrates such as ADP-glucose, CDP-glucose, GDP-glucose and GDP-mannose.</text>
</comment>
<dbReference type="GO" id="GO:0019693">
    <property type="term" value="P:ribose phosphate metabolic process"/>
    <property type="evidence" value="ECO:0007669"/>
    <property type="project" value="TreeGrafter"/>
</dbReference>
<evidence type="ECO:0000259" key="12">
    <source>
        <dbReference type="PROSITE" id="PS51462"/>
    </source>
</evidence>
<accession>E3NKM1</accession>
<sequence length="455" mass="51830">MTSSSSSSPKISDVSYISEFVSKYQKGMEMSFVIDGKPRVCEFNQKMGSVAILLFHKERNQFLLVRQFRPAIFTSHIANLPENHGKEFSDIEWTSYDTEVGFTIELCAGLIDKDGLTPREIASEEISEECGYRVDSDDLIHIVTFIVGAHQSGNSQHLFYAEIDETMKISEGGGNILDGEVITKVFYSLEDAMRIARPGRGEHAEVKGPPGVIFAFQWWFFILDPTKKGLIARPPTDYEWKPYNPKPIHSIEFSTDFDKKKYGFNPKRMTFTMNGITRNWDLALCPNTTTCILVDMAKKHLVLLQKMRAPVFIGRSRAMPENTGKSLEEIQFWKYDANMAYTLELVVNRVPDYEDPRKFVRIAVKQLGYDLPEDSFHLQAKCIPGIGQSGDTQFIYTADVSKARVCEKEEDEDVEEIRIPFNDLASLYKQHLVGPPNTYYAIGFVLDQVLDRDVL</sequence>
<dbReference type="HOGENOM" id="CLU_049789_0_0_1"/>
<dbReference type="InParanoid" id="E3NKM1"/>
<dbReference type="SUPFAM" id="SSF55811">
    <property type="entry name" value="Nudix"/>
    <property type="match status" value="1"/>
</dbReference>
<evidence type="ECO:0000313" key="14">
    <source>
        <dbReference type="Proteomes" id="UP000008281"/>
    </source>
</evidence>
<feature type="domain" description="Nudix hydrolase" evidence="12">
    <location>
        <begin position="45"/>
        <end position="209"/>
    </location>
</feature>
<keyword evidence="6" id="KW-0460">Magnesium</keyword>
<dbReference type="Proteomes" id="UP000008281">
    <property type="component" value="Unassembled WGS sequence"/>
</dbReference>
<name>E3NKM1_CAERE</name>
<dbReference type="CTD" id="9797664"/>
<evidence type="ECO:0000256" key="3">
    <source>
        <dbReference type="ARBA" id="ARBA00011738"/>
    </source>
</evidence>
<dbReference type="GO" id="GO:0006753">
    <property type="term" value="P:nucleoside phosphate metabolic process"/>
    <property type="evidence" value="ECO:0007669"/>
    <property type="project" value="TreeGrafter"/>
</dbReference>
<evidence type="ECO:0000256" key="5">
    <source>
        <dbReference type="ARBA" id="ARBA00022801"/>
    </source>
</evidence>
<evidence type="ECO:0000256" key="6">
    <source>
        <dbReference type="ARBA" id="ARBA00022842"/>
    </source>
</evidence>
<dbReference type="GO" id="GO:0005737">
    <property type="term" value="C:cytoplasm"/>
    <property type="evidence" value="ECO:0007669"/>
    <property type="project" value="UniProtKB-SubCell"/>
</dbReference>
<evidence type="ECO:0000256" key="4">
    <source>
        <dbReference type="ARBA" id="ARBA00022490"/>
    </source>
</evidence>
<dbReference type="FunFam" id="3.90.79.10:FF:000035">
    <property type="entry name" value="Uridine diphosphate glucose pyrophosphatase"/>
    <property type="match status" value="1"/>
</dbReference>
<organism evidence="14">
    <name type="scientific">Caenorhabditis remanei</name>
    <name type="common">Caenorhabditis vulgaris</name>
    <dbReference type="NCBI Taxonomy" id="31234"/>
    <lineage>
        <taxon>Eukaryota</taxon>
        <taxon>Metazoa</taxon>
        <taxon>Ecdysozoa</taxon>
        <taxon>Nematoda</taxon>
        <taxon>Chromadorea</taxon>
        <taxon>Rhabditida</taxon>
        <taxon>Rhabditina</taxon>
        <taxon>Rhabditomorpha</taxon>
        <taxon>Rhabditoidea</taxon>
        <taxon>Rhabditidae</taxon>
        <taxon>Peloderinae</taxon>
        <taxon>Caenorhabditis</taxon>
    </lineage>
</organism>
<dbReference type="Gene3D" id="3.90.79.10">
    <property type="entry name" value="Nucleoside Triphosphate Pyrophosphohydrolase"/>
    <property type="match status" value="2"/>
</dbReference>
<dbReference type="KEGG" id="crq:GCK72_017119"/>
<comment type="cofactor">
    <cofactor evidence="1">
        <name>Mg(2+)</name>
        <dbReference type="ChEBI" id="CHEBI:18420"/>
    </cofactor>
</comment>
<dbReference type="eggNOG" id="KOG4432">
    <property type="taxonomic scope" value="Eukaryota"/>
</dbReference>
<dbReference type="GO" id="GO:0008768">
    <property type="term" value="F:UDP-sugar diphosphatase activity"/>
    <property type="evidence" value="ECO:0007669"/>
    <property type="project" value="UniProtKB-EC"/>
</dbReference>
<reference evidence="13" key="1">
    <citation type="submission" date="2007-07" db="EMBL/GenBank/DDBJ databases">
        <title>PCAP assembly of the Caenorhabditis remanei genome.</title>
        <authorList>
            <consortium name="The Caenorhabditis remanei Sequencing Consortium"/>
            <person name="Wilson R.K."/>
        </authorList>
    </citation>
    <scope>NUCLEOTIDE SEQUENCE [LARGE SCALE GENOMIC DNA]</scope>
    <source>
        <strain evidence="13">PB4641</strain>
    </source>
</reference>
<dbReference type="EMBL" id="DS268814">
    <property type="protein sequence ID" value="EFP02498.1"/>
    <property type="molecule type" value="Genomic_DNA"/>
</dbReference>
<dbReference type="EC" id="3.6.1.45" evidence="9"/>
<evidence type="ECO:0000256" key="7">
    <source>
        <dbReference type="ARBA" id="ARBA00051086"/>
    </source>
</evidence>
<dbReference type="AlphaFoldDB" id="E3NKM1"/>
<dbReference type="GeneID" id="9797664"/>
<dbReference type="RefSeq" id="XP_003091053.2">
    <property type="nucleotide sequence ID" value="XM_003091005.2"/>
</dbReference>
<evidence type="ECO:0000256" key="11">
    <source>
        <dbReference type="ARBA" id="ARBA00080475"/>
    </source>
</evidence>
<dbReference type="STRING" id="31234.E3NKM1"/>
<dbReference type="InterPro" id="IPR000086">
    <property type="entry name" value="NUDIX_hydrolase_dom"/>
</dbReference>
<protein>
    <recommendedName>
        <fullName evidence="10">Uridine diphosphate glucose pyrophosphatase NUDT14</fullName>
        <ecNumber evidence="9">3.6.1.45</ecNumber>
    </recommendedName>
    <alternativeName>
        <fullName evidence="11">Nucleoside diphosphate-linked moiety X motif 14</fullName>
    </alternativeName>
</protein>